<proteinExistence type="predicted"/>
<reference evidence="1" key="1">
    <citation type="submission" date="2020-11" db="EMBL/GenBank/DDBJ databases">
        <authorList>
            <person name="Tran Van P."/>
        </authorList>
    </citation>
    <scope>NUCLEOTIDE SEQUENCE</scope>
</reference>
<organism evidence="1">
    <name type="scientific">Timema californicum</name>
    <name type="common">California timema</name>
    <name type="synonym">Walking stick</name>
    <dbReference type="NCBI Taxonomy" id="61474"/>
    <lineage>
        <taxon>Eukaryota</taxon>
        <taxon>Metazoa</taxon>
        <taxon>Ecdysozoa</taxon>
        <taxon>Arthropoda</taxon>
        <taxon>Hexapoda</taxon>
        <taxon>Insecta</taxon>
        <taxon>Pterygota</taxon>
        <taxon>Neoptera</taxon>
        <taxon>Polyneoptera</taxon>
        <taxon>Phasmatodea</taxon>
        <taxon>Timematodea</taxon>
        <taxon>Timematoidea</taxon>
        <taxon>Timematidae</taxon>
        <taxon>Timema</taxon>
    </lineage>
</organism>
<protein>
    <submittedName>
        <fullName evidence="1">(California timema) hypothetical protein</fullName>
    </submittedName>
</protein>
<sequence length="100" mass="11568">MVFYDLPYRQTVVLKIATGYTPHSASILMFWVTDNFLMRHNGRKNHSSDNGLLHKVKYRYRKIRKDKRDDSESEGLLSGDEELLGVSETLQQRIPAVAIT</sequence>
<accession>A0A7R9P4H1</accession>
<gene>
    <name evidence="1" type="ORF">TCMB3V08_LOCUS2187</name>
</gene>
<dbReference type="EMBL" id="OE179671">
    <property type="protein sequence ID" value="CAD7569450.1"/>
    <property type="molecule type" value="Genomic_DNA"/>
</dbReference>
<name>A0A7R9P4H1_TIMCA</name>
<evidence type="ECO:0000313" key="1">
    <source>
        <dbReference type="EMBL" id="CAD7569450.1"/>
    </source>
</evidence>
<dbReference type="AlphaFoldDB" id="A0A7R9P4H1"/>